<feature type="region of interest" description="Disordered" evidence="7">
    <location>
        <begin position="1243"/>
        <end position="1300"/>
    </location>
</feature>
<dbReference type="PRINTS" id="PR00109">
    <property type="entry name" value="TYRKINASE"/>
</dbReference>
<evidence type="ECO:0000256" key="2">
    <source>
        <dbReference type="ARBA" id="ARBA00022692"/>
    </source>
</evidence>
<dbReference type="CDD" id="cd00192">
    <property type="entry name" value="PTKc"/>
    <property type="match status" value="1"/>
</dbReference>
<feature type="chain" id="PRO_5027114823" description="Protein kinase domain-containing protein" evidence="9">
    <location>
        <begin position="27"/>
        <end position="1347"/>
    </location>
</feature>
<dbReference type="OrthoDB" id="73209at2759"/>
<dbReference type="PANTHER" id="PTHR24416">
    <property type="entry name" value="TYROSINE-PROTEIN KINASE RECEPTOR"/>
    <property type="match status" value="1"/>
</dbReference>
<feature type="compositionally biased region" description="Basic and acidic residues" evidence="7">
    <location>
        <begin position="1268"/>
        <end position="1278"/>
    </location>
</feature>
<dbReference type="InterPro" id="IPR008266">
    <property type="entry name" value="Tyr_kinase_AS"/>
</dbReference>
<dbReference type="GO" id="GO:0004714">
    <property type="term" value="F:transmembrane receptor protein tyrosine kinase activity"/>
    <property type="evidence" value="ECO:0007669"/>
    <property type="project" value="UniProtKB-EC"/>
</dbReference>
<evidence type="ECO:0000256" key="4">
    <source>
        <dbReference type="ARBA" id="ARBA00023136"/>
    </source>
</evidence>
<keyword evidence="6" id="KW-0547">Nucleotide-binding</keyword>
<dbReference type="PRINTS" id="PR01176">
    <property type="entry name" value="GABABRECEPTR"/>
</dbReference>
<feature type="transmembrane region" description="Helical" evidence="8">
    <location>
        <begin position="853"/>
        <end position="877"/>
    </location>
</feature>
<name>A0A6J8DKL4_MYTCO</name>
<dbReference type="Pfam" id="PF01094">
    <property type="entry name" value="ANF_receptor"/>
    <property type="match status" value="1"/>
</dbReference>
<dbReference type="InterPro" id="IPR011009">
    <property type="entry name" value="Kinase-like_dom_sf"/>
</dbReference>
<keyword evidence="3 8" id="KW-1133">Transmembrane helix</keyword>
<keyword evidence="9" id="KW-0732">Signal</keyword>
<evidence type="ECO:0000313" key="12">
    <source>
        <dbReference type="Proteomes" id="UP000507470"/>
    </source>
</evidence>
<evidence type="ECO:0000256" key="5">
    <source>
        <dbReference type="ARBA" id="ARBA00051243"/>
    </source>
</evidence>
<evidence type="ECO:0000256" key="9">
    <source>
        <dbReference type="SAM" id="SignalP"/>
    </source>
</evidence>
<dbReference type="GO" id="GO:0007169">
    <property type="term" value="P:cell surface receptor protein tyrosine kinase signaling pathway"/>
    <property type="evidence" value="ECO:0007669"/>
    <property type="project" value="TreeGrafter"/>
</dbReference>
<feature type="domain" description="Protein kinase" evidence="10">
    <location>
        <begin position="918"/>
        <end position="1169"/>
    </location>
</feature>
<keyword evidence="4 8" id="KW-0472">Membrane</keyword>
<organism evidence="11 12">
    <name type="scientific">Mytilus coruscus</name>
    <name type="common">Sea mussel</name>
    <dbReference type="NCBI Taxonomy" id="42192"/>
    <lineage>
        <taxon>Eukaryota</taxon>
        <taxon>Metazoa</taxon>
        <taxon>Spiralia</taxon>
        <taxon>Lophotrochozoa</taxon>
        <taxon>Mollusca</taxon>
        <taxon>Bivalvia</taxon>
        <taxon>Autobranchia</taxon>
        <taxon>Pteriomorphia</taxon>
        <taxon>Mytilida</taxon>
        <taxon>Mytiloidea</taxon>
        <taxon>Mytilidae</taxon>
        <taxon>Mytilinae</taxon>
        <taxon>Mytilus</taxon>
    </lineage>
</organism>
<gene>
    <name evidence="11" type="ORF">MCOR_42475</name>
</gene>
<dbReference type="PROSITE" id="PS00109">
    <property type="entry name" value="PROTEIN_KINASE_TYR"/>
    <property type="match status" value="1"/>
</dbReference>
<evidence type="ECO:0000313" key="11">
    <source>
        <dbReference type="EMBL" id="CAC5409148.1"/>
    </source>
</evidence>
<dbReference type="InterPro" id="IPR017441">
    <property type="entry name" value="Protein_kinase_ATP_BS"/>
</dbReference>
<evidence type="ECO:0000259" key="10">
    <source>
        <dbReference type="PROSITE" id="PS50011"/>
    </source>
</evidence>
<evidence type="ECO:0000256" key="6">
    <source>
        <dbReference type="PROSITE-ProRule" id="PRU10141"/>
    </source>
</evidence>
<dbReference type="InterPro" id="IPR001245">
    <property type="entry name" value="Ser-Thr/Tyr_kinase_cat_dom"/>
</dbReference>
<dbReference type="SUPFAM" id="SSF53850">
    <property type="entry name" value="Periplasmic binding protein-like II"/>
    <property type="match status" value="1"/>
</dbReference>
<protein>
    <recommendedName>
        <fullName evidence="10">Protein kinase domain-containing protein</fullName>
    </recommendedName>
</protein>
<dbReference type="SUPFAM" id="SSF53822">
    <property type="entry name" value="Periplasmic binding protein-like I"/>
    <property type="match status" value="1"/>
</dbReference>
<dbReference type="InterPro" id="IPR028082">
    <property type="entry name" value="Peripla_BP_I"/>
</dbReference>
<dbReference type="EMBL" id="CACVKT020007640">
    <property type="protein sequence ID" value="CAC5409148.1"/>
    <property type="molecule type" value="Genomic_DNA"/>
</dbReference>
<keyword evidence="12" id="KW-1185">Reference proteome</keyword>
<dbReference type="GO" id="GO:0005524">
    <property type="term" value="F:ATP binding"/>
    <property type="evidence" value="ECO:0007669"/>
    <property type="project" value="UniProtKB-UniRule"/>
</dbReference>
<feature type="compositionally biased region" description="Polar residues" evidence="7">
    <location>
        <begin position="1248"/>
        <end position="1266"/>
    </location>
</feature>
<keyword evidence="2 8" id="KW-0812">Transmembrane</keyword>
<dbReference type="Gene3D" id="3.30.200.20">
    <property type="entry name" value="Phosphorylase Kinase, domain 1"/>
    <property type="match status" value="1"/>
</dbReference>
<evidence type="ECO:0000256" key="3">
    <source>
        <dbReference type="ARBA" id="ARBA00022989"/>
    </source>
</evidence>
<dbReference type="SMART" id="SM00219">
    <property type="entry name" value="TyrKc"/>
    <property type="match status" value="1"/>
</dbReference>
<comment type="catalytic activity">
    <reaction evidence="5">
        <text>L-tyrosyl-[protein] + ATP = O-phospho-L-tyrosyl-[protein] + ADP + H(+)</text>
        <dbReference type="Rhea" id="RHEA:10596"/>
        <dbReference type="Rhea" id="RHEA-COMP:10136"/>
        <dbReference type="Rhea" id="RHEA-COMP:20101"/>
        <dbReference type="ChEBI" id="CHEBI:15378"/>
        <dbReference type="ChEBI" id="CHEBI:30616"/>
        <dbReference type="ChEBI" id="CHEBI:46858"/>
        <dbReference type="ChEBI" id="CHEBI:61978"/>
        <dbReference type="ChEBI" id="CHEBI:456216"/>
        <dbReference type="EC" id="2.7.10.1"/>
    </reaction>
</comment>
<dbReference type="InterPro" id="IPR020635">
    <property type="entry name" value="Tyr_kinase_cat_dom"/>
</dbReference>
<accession>A0A6J8DKL4</accession>
<dbReference type="GO" id="GO:0043235">
    <property type="term" value="C:receptor complex"/>
    <property type="evidence" value="ECO:0007669"/>
    <property type="project" value="TreeGrafter"/>
</dbReference>
<dbReference type="PROSITE" id="PS50011">
    <property type="entry name" value="PROTEIN_KINASE_DOM"/>
    <property type="match status" value="1"/>
</dbReference>
<dbReference type="Proteomes" id="UP000507470">
    <property type="component" value="Unassembled WGS sequence"/>
</dbReference>
<dbReference type="InterPro" id="IPR000719">
    <property type="entry name" value="Prot_kinase_dom"/>
</dbReference>
<dbReference type="CDD" id="cd06366">
    <property type="entry name" value="PBP1_GABAb_receptor"/>
    <property type="match status" value="1"/>
</dbReference>
<dbReference type="SUPFAM" id="SSF56112">
    <property type="entry name" value="Protein kinase-like (PK-like)"/>
    <property type="match status" value="1"/>
</dbReference>
<dbReference type="Gene3D" id="1.10.510.10">
    <property type="entry name" value="Transferase(Phosphotransferase) domain 1"/>
    <property type="match status" value="2"/>
</dbReference>
<dbReference type="PANTHER" id="PTHR24416:SF489">
    <property type="entry name" value="PROTEIN KINASE DOMAIN-CONTAINING PROTEIN"/>
    <property type="match status" value="1"/>
</dbReference>
<keyword evidence="6" id="KW-0067">ATP-binding</keyword>
<evidence type="ECO:0000256" key="1">
    <source>
        <dbReference type="ARBA" id="ARBA00004167"/>
    </source>
</evidence>
<proteinExistence type="predicted"/>
<comment type="subcellular location">
    <subcellularLocation>
        <location evidence="1">Membrane</location>
        <topology evidence="1">Single-pass membrane protein</topology>
    </subcellularLocation>
</comment>
<dbReference type="GO" id="GO:0005886">
    <property type="term" value="C:plasma membrane"/>
    <property type="evidence" value="ECO:0007669"/>
    <property type="project" value="TreeGrafter"/>
</dbReference>
<dbReference type="Pfam" id="PF07714">
    <property type="entry name" value="PK_Tyr_Ser-Thr"/>
    <property type="match status" value="1"/>
</dbReference>
<feature type="binding site" evidence="6">
    <location>
        <position position="950"/>
    </location>
    <ligand>
        <name>ATP</name>
        <dbReference type="ChEBI" id="CHEBI:30616"/>
    </ligand>
</feature>
<feature type="signal peptide" evidence="9">
    <location>
        <begin position="1"/>
        <end position="26"/>
    </location>
</feature>
<dbReference type="InterPro" id="IPR050122">
    <property type="entry name" value="RTK"/>
</dbReference>
<dbReference type="Gene3D" id="3.40.50.2300">
    <property type="match status" value="2"/>
</dbReference>
<evidence type="ECO:0000256" key="7">
    <source>
        <dbReference type="SAM" id="MobiDB-lite"/>
    </source>
</evidence>
<dbReference type="InterPro" id="IPR001828">
    <property type="entry name" value="ANF_lig-bd_rcpt"/>
</dbReference>
<evidence type="ECO:0000256" key="8">
    <source>
        <dbReference type="SAM" id="Phobius"/>
    </source>
</evidence>
<reference evidence="11 12" key="1">
    <citation type="submission" date="2020-06" db="EMBL/GenBank/DDBJ databases">
        <authorList>
            <person name="Li R."/>
            <person name="Bekaert M."/>
        </authorList>
    </citation>
    <scope>NUCLEOTIDE SEQUENCE [LARGE SCALE GENOMIC DNA]</scope>
    <source>
        <strain evidence="12">wild</strain>
    </source>
</reference>
<sequence length="1347" mass="152738">MMGYHSPGTLKKILSILVVFLYIGYSEESVECMQKCFCKIPDVPRVKRLYHYGSSVPIVLEGSDRLSQNITNYVLKILLEEIIGYSQIKINYQSGALYNTSDVLRRLDPYQGEDENDEARAKLPVSMINLEVPVQNGYDTSPWTSTDRIQNVGFLGPKGRLGWFATTHMVDELWRLGIISDHWRSLFSKSVAEKFALTSEYEQLKNLTIINDTTNKHYCDSPICEDGIFYGYGCPKTNFSKCSTLITSFPGFDNGALISQVKSLGLPVNVVYIGDNFNAFVQDRLKKSLPVLFFDINPSILTSTENVTRINFPLCQKNSFFYPNNCDFEGNQYKKFVWTKIRYSAPEVYHVISKMKFTDEIYTQQFIKRYKYYGSTEKAACSYLRYHQDEWQKWIPPNLSSKIKVSLLSFFPLSGSRWRQPGLIQGAKLALDIVNQNRHILPNHDLEMVVVDSQCQPGIALKEFIRYVGKRSAIPIAGVLGPACSDETEPIASLSRHFNMLTVSYGAEASSLSNRVNYPFFFRTIPEVSNHKFVYEKFFHAMNWNQLGAMSEGGQELPEYHLMLQEYLHQRGVSVIVKHNIQGTLQNSDVSEIFADLRSKNVKIIIADFYMPAARAVMCEAWRQRMTSREGYVWFLPSWYPNDWWDVDFYNSSPNPTESRTQENVPCSSDMMKYATDGYFVLSKTFSDSDNTLIVGNITVGQYKQMYAKRVGEAGVAGSAFASYVYDAVWVYAYALDKLFKNEPGALELIHSKSTAQKLADYVNQTDFHGVSGHIKFNGSNRQGVINILQHFHNGTRLVGQFMPGLYGGKLQIDETKIRWLTSQGKRPSDGHIDVEECVIETFRRAFGVTCEMAIVIANVIGFGVFLILVVLVLVFIKFRYDAKMRKTHERMKELGLLSPDMSPCLSLDEWEMARDKVVVNRKLGEGAFGTVFGGEAFLDGRGWVAVAVKALKIGARVDEKIDFLSEADIMKRFKHPNIVQLLGVCTRGEPVYAVMEYHLHGDLKTYLLSRRNLVGSDCKEALDISSERLTKMALDVASGLKYMHDLKYVHRDLACRNCLVHSNLTVKIGDFGMTRPIIESPLLQIFQKSDIWSYGVLLYEIVTFGSFPYQGLTNNQVIEYVKNQNRLILPGNCPEDIYRFIYNCLASESKDRLDLPDIIRFLKANPSFLEPCLDAPTNSVYLADDLDPIEFKSTSCHSTMTKSHSTNFLNFFNRLSQSSQDAKRLSGGSQSIKLLTPTKTLVKPAFSPSSPQGRQRSNSIGTPQALQKDKYNDHYEVPDISPTGSISNKSHRHSHEIPSSFSQCLPLLTSSEKGDRGDETSDYFSDNSKELCQNLTFEMCQTITSV</sequence>
<dbReference type="PROSITE" id="PS00107">
    <property type="entry name" value="PROTEIN_KINASE_ATP"/>
    <property type="match status" value="1"/>
</dbReference>